<dbReference type="GO" id="GO:0008270">
    <property type="term" value="F:zinc ion binding"/>
    <property type="evidence" value="ECO:0007669"/>
    <property type="project" value="InterPro"/>
</dbReference>
<reference evidence="9" key="1">
    <citation type="submission" date="2021-12" db="EMBL/GenBank/DDBJ databases">
        <title>Convergent genome expansion in fungi linked to evolution of root-endophyte symbiosis.</title>
        <authorList>
            <consortium name="DOE Joint Genome Institute"/>
            <person name="Ke Y.-H."/>
            <person name="Bonito G."/>
            <person name="Liao H.-L."/>
            <person name="Looney B."/>
            <person name="Rojas-Flechas A."/>
            <person name="Nash J."/>
            <person name="Hameed K."/>
            <person name="Schadt C."/>
            <person name="Martin F."/>
            <person name="Crous P.W."/>
            <person name="Miettinen O."/>
            <person name="Magnuson J.K."/>
            <person name="Labbe J."/>
            <person name="Jacobson D."/>
            <person name="Doktycz M.J."/>
            <person name="Veneault-Fourrey C."/>
            <person name="Kuo A."/>
            <person name="Mondo S."/>
            <person name="Calhoun S."/>
            <person name="Riley R."/>
            <person name="Ohm R."/>
            <person name="LaButti K."/>
            <person name="Andreopoulos B."/>
            <person name="Pangilinan J."/>
            <person name="Nolan M."/>
            <person name="Tritt A."/>
            <person name="Clum A."/>
            <person name="Lipzen A."/>
            <person name="Daum C."/>
            <person name="Barry K."/>
            <person name="Grigoriev I.V."/>
            <person name="Vilgalys R."/>
        </authorList>
    </citation>
    <scope>NUCLEOTIDE SEQUENCE</scope>
    <source>
        <strain evidence="9">PMI_201</strain>
    </source>
</reference>
<accession>A0AAD4PZP3</accession>
<dbReference type="SMART" id="SM00066">
    <property type="entry name" value="GAL4"/>
    <property type="match status" value="1"/>
</dbReference>
<dbReference type="GO" id="GO:0006351">
    <property type="term" value="P:DNA-templated transcription"/>
    <property type="evidence" value="ECO:0007669"/>
    <property type="project" value="InterPro"/>
</dbReference>
<dbReference type="GeneID" id="70240915"/>
<name>A0AAD4PZP3_9EURO</name>
<dbReference type="InterPro" id="IPR001138">
    <property type="entry name" value="Zn2Cys6_DnaBD"/>
</dbReference>
<comment type="subcellular location">
    <subcellularLocation>
        <location evidence="1">Nucleus</location>
    </subcellularLocation>
</comment>
<dbReference type="PROSITE" id="PS00463">
    <property type="entry name" value="ZN2_CY6_FUNGAL_1"/>
    <property type="match status" value="1"/>
</dbReference>
<dbReference type="SUPFAM" id="SSF57701">
    <property type="entry name" value="Zn2/Cys6 DNA-binding domain"/>
    <property type="match status" value="1"/>
</dbReference>
<dbReference type="AlphaFoldDB" id="A0AAD4PZP3"/>
<dbReference type="CDD" id="cd00067">
    <property type="entry name" value="GAL4"/>
    <property type="match status" value="1"/>
</dbReference>
<protein>
    <submittedName>
        <fullName evidence="9">Fungal-specific transcription factor</fullName>
    </submittedName>
</protein>
<sequence>MLTKGIISCHRCHAHKVKCSGERPCEKCRLAGCAEECNYVSRDRQVKVNESYLDQVMMENKWLKEQLHDIKNSSSETSPQGPEVSASDPDSNVRNPLLGDRAWFYSYDPSVPPIYIGEAACTAFATRLRQFLSRNPDVPHCPRTQYIKEPNLHALSGAETDWPSLAQARLLVKVAFNQAGRVYHLFLRDSTLDQLEEMYRGRNFQDSVVRCKFLAIFALGEVYSGRSTTHSDCAVPGAAYYVRAMMMIPILPERPNLTHIECLLLLSLYSYFLNRRHSGFLLIGNALRMALIIGLNHNIPERQCMNPVERQHRVRIWWAIYVFDRMWGSKTGFPLAVADNDIYVDMPSEVAADSQFSDPEYFVASIELSKITGQVIDKVYSRKEHPASFLHREQQLLIALKNWVQCLPSSIRLSRDQSTPKHVLSLHLQFNQCMILATRPILLYVLMCLRGNRGVAATRKSPEKVSQPLLILSEACIHAARHSNLLITDEWIEGSMPIFCYFYAQYLFSVALVLLISTLLPPGNTNDYTSFETAFEILGSMSKHGNLAATEFHDNLRSVKHCLTEEFAPRTAENYINTDILSICGISEGHEEEQGVNGSAGLLPSLDTVEDPALLYSTTADNLTAEMALSGPMMQNFLMQSDIDANLLGLSGNVIEDANGLFTVTPSSLWTA</sequence>
<dbReference type="RefSeq" id="XP_046076236.1">
    <property type="nucleotide sequence ID" value="XM_046210628.1"/>
</dbReference>
<keyword evidence="10" id="KW-1185">Reference proteome</keyword>
<dbReference type="GO" id="GO:0045944">
    <property type="term" value="P:positive regulation of transcription by RNA polymerase II"/>
    <property type="evidence" value="ECO:0007669"/>
    <property type="project" value="TreeGrafter"/>
</dbReference>
<dbReference type="GO" id="GO:0000981">
    <property type="term" value="F:DNA-binding transcription factor activity, RNA polymerase II-specific"/>
    <property type="evidence" value="ECO:0007669"/>
    <property type="project" value="InterPro"/>
</dbReference>
<evidence type="ECO:0000256" key="4">
    <source>
        <dbReference type="ARBA" id="ARBA00023125"/>
    </source>
</evidence>
<evidence type="ECO:0000313" key="9">
    <source>
        <dbReference type="EMBL" id="KAH8703218.1"/>
    </source>
</evidence>
<dbReference type="SMART" id="SM00906">
    <property type="entry name" value="Fungal_trans"/>
    <property type="match status" value="1"/>
</dbReference>
<dbReference type="PANTHER" id="PTHR47540">
    <property type="entry name" value="THIAMINE REPRESSIBLE GENES REGULATORY PROTEIN THI5"/>
    <property type="match status" value="1"/>
</dbReference>
<dbReference type="InterPro" id="IPR007219">
    <property type="entry name" value="XnlR_reg_dom"/>
</dbReference>
<dbReference type="Gene3D" id="4.10.240.10">
    <property type="entry name" value="Zn(2)-C6 fungal-type DNA-binding domain"/>
    <property type="match status" value="1"/>
</dbReference>
<evidence type="ECO:0000313" key="10">
    <source>
        <dbReference type="Proteomes" id="UP001201262"/>
    </source>
</evidence>
<proteinExistence type="predicted"/>
<dbReference type="PROSITE" id="PS50048">
    <property type="entry name" value="ZN2_CY6_FUNGAL_2"/>
    <property type="match status" value="1"/>
</dbReference>
<keyword evidence="2" id="KW-0479">Metal-binding</keyword>
<evidence type="ECO:0000256" key="5">
    <source>
        <dbReference type="ARBA" id="ARBA00023163"/>
    </source>
</evidence>
<evidence type="ECO:0000256" key="7">
    <source>
        <dbReference type="SAM" id="MobiDB-lite"/>
    </source>
</evidence>
<dbReference type="CDD" id="cd12148">
    <property type="entry name" value="fungal_TF_MHR"/>
    <property type="match status" value="1"/>
</dbReference>
<dbReference type="Pfam" id="PF00172">
    <property type="entry name" value="Zn_clus"/>
    <property type="match status" value="1"/>
</dbReference>
<feature type="region of interest" description="Disordered" evidence="7">
    <location>
        <begin position="71"/>
        <end position="93"/>
    </location>
</feature>
<gene>
    <name evidence="9" type="ORF">BGW36DRAFT_289034</name>
</gene>
<keyword evidence="4" id="KW-0238">DNA-binding</keyword>
<evidence type="ECO:0000259" key="8">
    <source>
        <dbReference type="PROSITE" id="PS50048"/>
    </source>
</evidence>
<dbReference type="InterPro" id="IPR051711">
    <property type="entry name" value="Stress_Response_Reg"/>
</dbReference>
<feature type="domain" description="Zn(2)-C6 fungal-type" evidence="8">
    <location>
        <begin position="8"/>
        <end position="39"/>
    </location>
</feature>
<dbReference type="EMBL" id="JAJTJA010000002">
    <property type="protein sequence ID" value="KAH8703218.1"/>
    <property type="molecule type" value="Genomic_DNA"/>
</dbReference>
<dbReference type="InterPro" id="IPR036864">
    <property type="entry name" value="Zn2-C6_fun-type_DNA-bd_sf"/>
</dbReference>
<dbReference type="Pfam" id="PF04082">
    <property type="entry name" value="Fungal_trans"/>
    <property type="match status" value="1"/>
</dbReference>
<evidence type="ECO:0000256" key="6">
    <source>
        <dbReference type="ARBA" id="ARBA00023242"/>
    </source>
</evidence>
<evidence type="ECO:0000256" key="2">
    <source>
        <dbReference type="ARBA" id="ARBA00022723"/>
    </source>
</evidence>
<keyword evidence="3" id="KW-0805">Transcription regulation</keyword>
<keyword evidence="6" id="KW-0539">Nucleus</keyword>
<organism evidence="9 10">
    <name type="scientific">Talaromyces proteolyticus</name>
    <dbReference type="NCBI Taxonomy" id="1131652"/>
    <lineage>
        <taxon>Eukaryota</taxon>
        <taxon>Fungi</taxon>
        <taxon>Dikarya</taxon>
        <taxon>Ascomycota</taxon>
        <taxon>Pezizomycotina</taxon>
        <taxon>Eurotiomycetes</taxon>
        <taxon>Eurotiomycetidae</taxon>
        <taxon>Eurotiales</taxon>
        <taxon>Trichocomaceae</taxon>
        <taxon>Talaromyces</taxon>
        <taxon>Talaromyces sect. Bacilispori</taxon>
    </lineage>
</organism>
<comment type="caution">
    <text evidence="9">The sequence shown here is derived from an EMBL/GenBank/DDBJ whole genome shotgun (WGS) entry which is preliminary data.</text>
</comment>
<evidence type="ECO:0000256" key="1">
    <source>
        <dbReference type="ARBA" id="ARBA00004123"/>
    </source>
</evidence>
<evidence type="ECO:0000256" key="3">
    <source>
        <dbReference type="ARBA" id="ARBA00023015"/>
    </source>
</evidence>
<dbReference type="GO" id="GO:0005634">
    <property type="term" value="C:nucleus"/>
    <property type="evidence" value="ECO:0007669"/>
    <property type="project" value="UniProtKB-SubCell"/>
</dbReference>
<keyword evidence="5" id="KW-0804">Transcription</keyword>
<dbReference type="Proteomes" id="UP001201262">
    <property type="component" value="Unassembled WGS sequence"/>
</dbReference>
<dbReference type="GO" id="GO:0043565">
    <property type="term" value="F:sequence-specific DNA binding"/>
    <property type="evidence" value="ECO:0007669"/>
    <property type="project" value="TreeGrafter"/>
</dbReference>
<dbReference type="PANTHER" id="PTHR47540:SF6">
    <property type="entry name" value="ZN(II)2CYS6 TRANSCRIPTION FACTOR (EUROFUNG)"/>
    <property type="match status" value="1"/>
</dbReference>